<dbReference type="AlphaFoldDB" id="A0A7J4IVG4"/>
<keyword evidence="3 6" id="KW-1133">Transmembrane helix</keyword>
<evidence type="ECO:0000256" key="6">
    <source>
        <dbReference type="SAM" id="Phobius"/>
    </source>
</evidence>
<feature type="transmembrane region" description="Helical" evidence="6">
    <location>
        <begin position="84"/>
        <end position="102"/>
    </location>
</feature>
<evidence type="ECO:0000256" key="4">
    <source>
        <dbReference type="ARBA" id="ARBA00023136"/>
    </source>
</evidence>
<reference evidence="8" key="1">
    <citation type="journal article" date="2020" name="bioRxiv">
        <title>A rank-normalized archaeal taxonomy based on genome phylogeny resolves widespread incomplete and uneven classifications.</title>
        <authorList>
            <person name="Rinke C."/>
            <person name="Chuvochina M."/>
            <person name="Mussig A.J."/>
            <person name="Chaumeil P.-A."/>
            <person name="Waite D.W."/>
            <person name="Whitman W.B."/>
            <person name="Parks D.H."/>
            <person name="Hugenholtz P."/>
        </authorList>
    </citation>
    <scope>NUCLEOTIDE SEQUENCE [LARGE SCALE GENOMIC DNA]</scope>
</reference>
<evidence type="ECO:0000256" key="1">
    <source>
        <dbReference type="ARBA" id="ARBA00004141"/>
    </source>
</evidence>
<evidence type="ECO:0000256" key="2">
    <source>
        <dbReference type="ARBA" id="ARBA00022692"/>
    </source>
</evidence>
<dbReference type="PANTHER" id="PTHR42198">
    <property type="entry name" value="INTEGRAL MEMBRANE PROTEIN"/>
    <property type="match status" value="1"/>
</dbReference>
<evidence type="ECO:0000256" key="5">
    <source>
        <dbReference type="SAM" id="MobiDB-lite"/>
    </source>
</evidence>
<name>A0A7J4IVG4_9ARCH</name>
<feature type="transmembrane region" description="Helical" evidence="6">
    <location>
        <begin position="141"/>
        <end position="160"/>
    </location>
</feature>
<evidence type="ECO:0000256" key="3">
    <source>
        <dbReference type="ARBA" id="ARBA00022989"/>
    </source>
</evidence>
<dbReference type="GO" id="GO:0016020">
    <property type="term" value="C:membrane"/>
    <property type="evidence" value="ECO:0007669"/>
    <property type="project" value="UniProtKB-SubCell"/>
</dbReference>
<dbReference type="InterPro" id="IPR002809">
    <property type="entry name" value="EMC3/TMCO1"/>
</dbReference>
<feature type="transmembrane region" description="Helical" evidence="6">
    <location>
        <begin position="12"/>
        <end position="29"/>
    </location>
</feature>
<protein>
    <submittedName>
        <fullName evidence="7">DUF106 domain-containing protein</fullName>
    </submittedName>
</protein>
<evidence type="ECO:0000313" key="8">
    <source>
        <dbReference type="Proteomes" id="UP000577419"/>
    </source>
</evidence>
<dbReference type="EMBL" id="DUFG01000017">
    <property type="protein sequence ID" value="HIH08349.1"/>
    <property type="molecule type" value="Genomic_DNA"/>
</dbReference>
<keyword evidence="2 6" id="KW-0812">Transmembrane</keyword>
<comment type="caution">
    <text evidence="7">The sequence shown here is derived from an EMBL/GenBank/DDBJ whole genome shotgun (WGS) entry which is preliminary data.</text>
</comment>
<evidence type="ECO:0000313" key="7">
    <source>
        <dbReference type="EMBL" id="HIH08349.1"/>
    </source>
</evidence>
<feature type="region of interest" description="Disordered" evidence="5">
    <location>
        <begin position="34"/>
        <end position="57"/>
    </location>
</feature>
<dbReference type="InterPro" id="IPR038978">
    <property type="entry name" value="MJ0935"/>
</dbReference>
<comment type="subcellular location">
    <subcellularLocation>
        <location evidence="1">Membrane</location>
        <topology evidence="1">Multi-pass membrane protein</topology>
    </subcellularLocation>
</comment>
<proteinExistence type="predicted"/>
<dbReference type="Pfam" id="PF01956">
    <property type="entry name" value="EMC3_TMCO1"/>
    <property type="match status" value="1"/>
</dbReference>
<accession>A0A7J4IVG4</accession>
<sequence length="173" mass="20062">MALFSPPVDISLISIFLVTASQIMQRTVVDKREMKRQQDQMKENQKKMKELMSKQDQKSKNQLEALEKEMLDSMNSVMKGSMRLMLYSLVVFIPAFFFMGGFDFGVISFGGVYSQATIELPVPLPWFGSESIIQFYNETNWLGWYFVSYLVLTLIIGQLFKHFYDTRVMSNAN</sequence>
<gene>
    <name evidence="7" type="ORF">HA237_03190</name>
</gene>
<dbReference type="Proteomes" id="UP000577419">
    <property type="component" value="Unassembled WGS sequence"/>
</dbReference>
<dbReference type="PANTHER" id="PTHR42198:SF1">
    <property type="entry name" value="INTEGRAL MEMBRANE PROTEIN"/>
    <property type="match status" value="1"/>
</dbReference>
<organism evidence="7 8">
    <name type="scientific">Candidatus Iainarchaeum sp</name>
    <dbReference type="NCBI Taxonomy" id="3101447"/>
    <lineage>
        <taxon>Archaea</taxon>
        <taxon>Candidatus Iainarchaeota</taxon>
        <taxon>Candidatus Iainarchaeia</taxon>
        <taxon>Candidatus Iainarchaeales</taxon>
        <taxon>Candidatus Iainarchaeaceae</taxon>
        <taxon>Candidatus Iainarchaeum</taxon>
    </lineage>
</organism>
<dbReference type="SMART" id="SM01415">
    <property type="entry name" value="DUF106"/>
    <property type="match status" value="1"/>
</dbReference>
<keyword evidence="4 6" id="KW-0472">Membrane</keyword>